<dbReference type="InterPro" id="IPR035093">
    <property type="entry name" value="RelE/ParE_toxin_dom_sf"/>
</dbReference>
<dbReference type="PANTHER" id="PTHR35601">
    <property type="entry name" value="TOXIN RELE"/>
    <property type="match status" value="1"/>
</dbReference>
<dbReference type="Proteomes" id="UP000440096">
    <property type="component" value="Unassembled WGS sequence"/>
</dbReference>
<comment type="similarity">
    <text evidence="1">Belongs to the RelE toxin family.</text>
</comment>
<evidence type="ECO:0000313" key="4">
    <source>
        <dbReference type="Proteomes" id="UP000440096"/>
    </source>
</evidence>
<dbReference type="Gene3D" id="3.30.2310.20">
    <property type="entry name" value="RelE-like"/>
    <property type="match status" value="1"/>
</dbReference>
<keyword evidence="2" id="KW-1277">Toxin-antitoxin system</keyword>
<dbReference type="InterPro" id="IPR007712">
    <property type="entry name" value="RelE/ParE_toxin"/>
</dbReference>
<dbReference type="RefSeq" id="WP_312868738.1">
    <property type="nucleotide sequence ID" value="NZ_WMBA01000059.1"/>
</dbReference>
<organism evidence="3 4">
    <name type="scientific">Amycolatopsis pithecellobii</name>
    <dbReference type="NCBI Taxonomy" id="664692"/>
    <lineage>
        <taxon>Bacteria</taxon>
        <taxon>Bacillati</taxon>
        <taxon>Actinomycetota</taxon>
        <taxon>Actinomycetes</taxon>
        <taxon>Pseudonocardiales</taxon>
        <taxon>Pseudonocardiaceae</taxon>
        <taxon>Amycolatopsis</taxon>
    </lineage>
</organism>
<keyword evidence="4" id="KW-1185">Reference proteome</keyword>
<dbReference type="SUPFAM" id="SSF143011">
    <property type="entry name" value="RelE-like"/>
    <property type="match status" value="1"/>
</dbReference>
<proteinExistence type="inferred from homology"/>
<evidence type="ECO:0000256" key="1">
    <source>
        <dbReference type="ARBA" id="ARBA00006226"/>
    </source>
</evidence>
<reference evidence="3 4" key="1">
    <citation type="submission" date="2019-11" db="EMBL/GenBank/DDBJ databases">
        <title>Draft genome of Amycolatopsis RM579.</title>
        <authorList>
            <person name="Duangmal K."/>
            <person name="Mingma R."/>
        </authorList>
    </citation>
    <scope>NUCLEOTIDE SEQUENCE [LARGE SCALE GENOMIC DNA]</scope>
    <source>
        <strain evidence="3 4">RM579</strain>
    </source>
</reference>
<dbReference type="EMBL" id="WMBA01000059">
    <property type="protein sequence ID" value="MTD58067.1"/>
    <property type="molecule type" value="Genomic_DNA"/>
</dbReference>
<evidence type="ECO:0000256" key="2">
    <source>
        <dbReference type="ARBA" id="ARBA00022649"/>
    </source>
</evidence>
<accession>A0A6N7YY98</accession>
<dbReference type="AlphaFoldDB" id="A0A6N7YY98"/>
<protein>
    <submittedName>
        <fullName evidence="3">Type II toxin-antitoxin system RelE/ParE family toxin</fullName>
    </submittedName>
</protein>
<name>A0A6N7YY98_9PSEU</name>
<dbReference type="PANTHER" id="PTHR35601:SF1">
    <property type="entry name" value="TOXIN RELE"/>
    <property type="match status" value="1"/>
</dbReference>
<evidence type="ECO:0000313" key="3">
    <source>
        <dbReference type="EMBL" id="MTD58067.1"/>
    </source>
</evidence>
<dbReference type="Pfam" id="PF05016">
    <property type="entry name" value="ParE_toxin"/>
    <property type="match status" value="1"/>
</dbReference>
<sequence>MKAHAVRFTARAERDLGKLPEKVASACVAFVFGPLSQDPDKLGKPLVGEFAGTYSARRGPYRVLYEIDDEEIVIELLHIDHRAHVYRR</sequence>
<gene>
    <name evidence="3" type="ORF">GKO32_29410</name>
</gene>
<comment type="caution">
    <text evidence="3">The sequence shown here is derived from an EMBL/GenBank/DDBJ whole genome shotgun (WGS) entry which is preliminary data.</text>
</comment>